<evidence type="ECO:0000256" key="4">
    <source>
        <dbReference type="SAM" id="SignalP"/>
    </source>
</evidence>
<feature type="chain" id="PRO_5042263397" description="Pectinesterase inhibitor domain-containing protein" evidence="4">
    <location>
        <begin position="22"/>
        <end position="178"/>
    </location>
</feature>
<dbReference type="CDD" id="cd15795">
    <property type="entry name" value="PMEI-Pla_a_1_like"/>
    <property type="match status" value="1"/>
</dbReference>
<reference evidence="6" key="1">
    <citation type="submission" date="2023-10" db="EMBL/GenBank/DDBJ databases">
        <title>Chromosome-level genome of the transformable northern wattle, Acacia crassicarpa.</title>
        <authorList>
            <person name="Massaro I."/>
            <person name="Sinha N.R."/>
            <person name="Poethig S."/>
            <person name="Leichty A.R."/>
        </authorList>
    </citation>
    <scope>NUCLEOTIDE SEQUENCE</scope>
    <source>
        <strain evidence="6">Acra3RX</strain>
        <tissue evidence="6">Leaf</tissue>
    </source>
</reference>
<evidence type="ECO:0000313" key="6">
    <source>
        <dbReference type="EMBL" id="KAK4260285.1"/>
    </source>
</evidence>
<evidence type="ECO:0000313" key="7">
    <source>
        <dbReference type="Proteomes" id="UP001293593"/>
    </source>
</evidence>
<dbReference type="PANTHER" id="PTHR35357:SF17">
    <property type="entry name" value="PECTINESTERASE INHIBITOR 12"/>
    <property type="match status" value="1"/>
</dbReference>
<dbReference type="InterPro" id="IPR034088">
    <property type="entry name" value="Pla_a_1-like"/>
</dbReference>
<dbReference type="SMART" id="SM00856">
    <property type="entry name" value="PMEI"/>
    <property type="match status" value="1"/>
</dbReference>
<dbReference type="Pfam" id="PF04043">
    <property type="entry name" value="PMEI"/>
    <property type="match status" value="1"/>
</dbReference>
<dbReference type="Gene3D" id="1.20.140.40">
    <property type="entry name" value="Invertase/pectin methylesterase inhibitor family protein"/>
    <property type="match status" value="1"/>
</dbReference>
<dbReference type="NCBIfam" id="TIGR01614">
    <property type="entry name" value="PME_inhib"/>
    <property type="match status" value="1"/>
</dbReference>
<dbReference type="AlphaFoldDB" id="A0AAE1JZ95"/>
<dbReference type="InterPro" id="IPR006501">
    <property type="entry name" value="Pectinesterase_inhib_dom"/>
</dbReference>
<dbReference type="Proteomes" id="UP001293593">
    <property type="component" value="Unassembled WGS sequence"/>
</dbReference>
<evidence type="ECO:0000259" key="5">
    <source>
        <dbReference type="SMART" id="SM00856"/>
    </source>
</evidence>
<organism evidence="6 7">
    <name type="scientific">Acacia crassicarpa</name>
    <name type="common">northern wattle</name>
    <dbReference type="NCBI Taxonomy" id="499986"/>
    <lineage>
        <taxon>Eukaryota</taxon>
        <taxon>Viridiplantae</taxon>
        <taxon>Streptophyta</taxon>
        <taxon>Embryophyta</taxon>
        <taxon>Tracheophyta</taxon>
        <taxon>Spermatophyta</taxon>
        <taxon>Magnoliopsida</taxon>
        <taxon>eudicotyledons</taxon>
        <taxon>Gunneridae</taxon>
        <taxon>Pentapetalae</taxon>
        <taxon>rosids</taxon>
        <taxon>fabids</taxon>
        <taxon>Fabales</taxon>
        <taxon>Fabaceae</taxon>
        <taxon>Caesalpinioideae</taxon>
        <taxon>mimosoid clade</taxon>
        <taxon>Acacieae</taxon>
        <taxon>Acacia</taxon>
    </lineage>
</organism>
<protein>
    <recommendedName>
        <fullName evidence="5">Pectinesterase inhibitor domain-containing protein</fullName>
    </recommendedName>
</protein>
<evidence type="ECO:0000256" key="3">
    <source>
        <dbReference type="ARBA" id="ARBA00038471"/>
    </source>
</evidence>
<dbReference type="EMBL" id="JAWXYG010000010">
    <property type="protein sequence ID" value="KAK4260285.1"/>
    <property type="molecule type" value="Genomic_DNA"/>
</dbReference>
<gene>
    <name evidence="6" type="ORF">QN277_003425</name>
</gene>
<keyword evidence="1 4" id="KW-0732">Signal</keyword>
<comment type="similarity">
    <text evidence="3">Belongs to the PMEI family.</text>
</comment>
<proteinExistence type="inferred from homology"/>
<sequence>MKLALDLILLITLLVFQASSGTGSDLITESCKDASKGDPNINFDFCVASLKAKSASPPTSPEELVTMSIQITKSNGTNIVSTISDLLKDPKFNYYAKKCLQDCSELYSDALSDLDDAIVALKSKDFNSANTEISAAMTNSVTCEDQFMDGNEKSPLTQENKIYFELNAMSLAFIQMQK</sequence>
<keyword evidence="7" id="KW-1185">Reference proteome</keyword>
<dbReference type="FunFam" id="1.20.140.40:FF:000002">
    <property type="entry name" value="Putative invertase inhibitor"/>
    <property type="match status" value="1"/>
</dbReference>
<comment type="caution">
    <text evidence="6">The sequence shown here is derived from an EMBL/GenBank/DDBJ whole genome shotgun (WGS) entry which is preliminary data.</text>
</comment>
<dbReference type="GO" id="GO:0004857">
    <property type="term" value="F:enzyme inhibitor activity"/>
    <property type="evidence" value="ECO:0007669"/>
    <property type="project" value="InterPro"/>
</dbReference>
<dbReference type="SUPFAM" id="SSF101148">
    <property type="entry name" value="Plant invertase/pectin methylesterase inhibitor"/>
    <property type="match status" value="1"/>
</dbReference>
<name>A0AAE1JZ95_9FABA</name>
<dbReference type="GO" id="GO:0005576">
    <property type="term" value="C:extracellular region"/>
    <property type="evidence" value="ECO:0007669"/>
    <property type="project" value="UniProtKB-ARBA"/>
</dbReference>
<keyword evidence="2" id="KW-1015">Disulfide bond</keyword>
<dbReference type="InterPro" id="IPR035513">
    <property type="entry name" value="Invertase/methylesterase_inhib"/>
</dbReference>
<dbReference type="PANTHER" id="PTHR35357">
    <property type="entry name" value="OS02G0537100 PROTEIN"/>
    <property type="match status" value="1"/>
</dbReference>
<accession>A0AAE1JZ95</accession>
<feature type="domain" description="Pectinesterase inhibitor" evidence="5">
    <location>
        <begin position="22"/>
        <end position="173"/>
    </location>
</feature>
<evidence type="ECO:0000256" key="1">
    <source>
        <dbReference type="ARBA" id="ARBA00022729"/>
    </source>
</evidence>
<evidence type="ECO:0000256" key="2">
    <source>
        <dbReference type="ARBA" id="ARBA00023157"/>
    </source>
</evidence>
<feature type="signal peptide" evidence="4">
    <location>
        <begin position="1"/>
        <end position="21"/>
    </location>
</feature>